<sequence>MSNKELTQRSERPKSHVPNDEADTIEILPMIAMDLKSTVEQLHLPGLKRSECLDEFYSQDMPSILKKFLNPKSSDERFAITTTILHIVGVIDKVSDETIRANAAIEPLIQMIHSTNEGRSRAACMTLWGLVDDDAIRASLLSNGFLGTVQHTLTQNINVKIESQKQELKSTSSSSSKGQGSNHVQLALLDILLKLSEEEEGLQPLAFLIPVLEELKNNGQGKLKNKAKKVLSIL</sequence>
<evidence type="ECO:0000313" key="2">
    <source>
        <dbReference type="EMBL" id="KAA6379121.1"/>
    </source>
</evidence>
<name>A0A5J4V9L1_9EUKA</name>
<gene>
    <name evidence="2" type="ORF">EZS28_025354</name>
</gene>
<proteinExistence type="predicted"/>
<comment type="caution">
    <text evidence="2">The sequence shown here is derived from an EMBL/GenBank/DDBJ whole genome shotgun (WGS) entry which is preliminary data.</text>
</comment>
<dbReference type="OrthoDB" id="195736at2759"/>
<evidence type="ECO:0000313" key="3">
    <source>
        <dbReference type="Proteomes" id="UP000324800"/>
    </source>
</evidence>
<dbReference type="Proteomes" id="UP000324800">
    <property type="component" value="Unassembled WGS sequence"/>
</dbReference>
<feature type="non-terminal residue" evidence="2">
    <location>
        <position position="234"/>
    </location>
</feature>
<accession>A0A5J4V9L1</accession>
<organism evidence="2 3">
    <name type="scientific">Streblomastix strix</name>
    <dbReference type="NCBI Taxonomy" id="222440"/>
    <lineage>
        <taxon>Eukaryota</taxon>
        <taxon>Metamonada</taxon>
        <taxon>Preaxostyla</taxon>
        <taxon>Oxymonadida</taxon>
        <taxon>Streblomastigidae</taxon>
        <taxon>Streblomastix</taxon>
    </lineage>
</organism>
<evidence type="ECO:0000256" key="1">
    <source>
        <dbReference type="SAM" id="MobiDB-lite"/>
    </source>
</evidence>
<reference evidence="2 3" key="1">
    <citation type="submission" date="2019-03" db="EMBL/GenBank/DDBJ databases">
        <title>Single cell metagenomics reveals metabolic interactions within the superorganism composed of flagellate Streblomastix strix and complex community of Bacteroidetes bacteria on its surface.</title>
        <authorList>
            <person name="Treitli S.C."/>
            <person name="Kolisko M."/>
            <person name="Husnik F."/>
            <person name="Keeling P."/>
            <person name="Hampl V."/>
        </authorList>
    </citation>
    <scope>NUCLEOTIDE SEQUENCE [LARGE SCALE GENOMIC DNA]</scope>
    <source>
        <strain evidence="2">ST1C</strain>
    </source>
</reference>
<dbReference type="EMBL" id="SNRW01008697">
    <property type="protein sequence ID" value="KAA6379121.1"/>
    <property type="molecule type" value="Genomic_DNA"/>
</dbReference>
<dbReference type="Gene3D" id="1.25.10.10">
    <property type="entry name" value="Leucine-rich Repeat Variant"/>
    <property type="match status" value="1"/>
</dbReference>
<dbReference type="SUPFAM" id="SSF48371">
    <property type="entry name" value="ARM repeat"/>
    <property type="match status" value="1"/>
</dbReference>
<protein>
    <recommendedName>
        <fullName evidence="4">Condensin complex subunit 1 C-terminal domain-containing protein</fullName>
    </recommendedName>
</protein>
<dbReference type="AlphaFoldDB" id="A0A5J4V9L1"/>
<dbReference type="InterPro" id="IPR011989">
    <property type="entry name" value="ARM-like"/>
</dbReference>
<feature type="compositionally biased region" description="Basic and acidic residues" evidence="1">
    <location>
        <begin position="1"/>
        <end position="19"/>
    </location>
</feature>
<evidence type="ECO:0008006" key="4">
    <source>
        <dbReference type="Google" id="ProtNLM"/>
    </source>
</evidence>
<dbReference type="InterPro" id="IPR016024">
    <property type="entry name" value="ARM-type_fold"/>
</dbReference>
<feature type="region of interest" description="Disordered" evidence="1">
    <location>
        <begin position="1"/>
        <end position="23"/>
    </location>
</feature>